<organism evidence="2 3">
    <name type="scientific">Crucibulum laeve</name>
    <dbReference type="NCBI Taxonomy" id="68775"/>
    <lineage>
        <taxon>Eukaryota</taxon>
        <taxon>Fungi</taxon>
        <taxon>Dikarya</taxon>
        <taxon>Basidiomycota</taxon>
        <taxon>Agaricomycotina</taxon>
        <taxon>Agaricomycetes</taxon>
        <taxon>Agaricomycetidae</taxon>
        <taxon>Agaricales</taxon>
        <taxon>Agaricineae</taxon>
        <taxon>Nidulariaceae</taxon>
        <taxon>Crucibulum</taxon>
    </lineage>
</organism>
<feature type="transmembrane region" description="Helical" evidence="1">
    <location>
        <begin position="21"/>
        <end position="49"/>
    </location>
</feature>
<dbReference type="AlphaFoldDB" id="A0A5C3LQR1"/>
<feature type="transmembrane region" description="Helical" evidence="1">
    <location>
        <begin position="104"/>
        <end position="123"/>
    </location>
</feature>
<keyword evidence="1" id="KW-0812">Transmembrane</keyword>
<evidence type="ECO:0000313" key="3">
    <source>
        <dbReference type="Proteomes" id="UP000308652"/>
    </source>
</evidence>
<reference evidence="2 3" key="1">
    <citation type="journal article" date="2019" name="Nat. Ecol. Evol.">
        <title>Megaphylogeny resolves global patterns of mushroom evolution.</title>
        <authorList>
            <person name="Varga T."/>
            <person name="Krizsan K."/>
            <person name="Foldi C."/>
            <person name="Dima B."/>
            <person name="Sanchez-Garcia M."/>
            <person name="Sanchez-Ramirez S."/>
            <person name="Szollosi G.J."/>
            <person name="Szarkandi J.G."/>
            <person name="Papp V."/>
            <person name="Albert L."/>
            <person name="Andreopoulos W."/>
            <person name="Angelini C."/>
            <person name="Antonin V."/>
            <person name="Barry K.W."/>
            <person name="Bougher N.L."/>
            <person name="Buchanan P."/>
            <person name="Buyck B."/>
            <person name="Bense V."/>
            <person name="Catcheside P."/>
            <person name="Chovatia M."/>
            <person name="Cooper J."/>
            <person name="Damon W."/>
            <person name="Desjardin D."/>
            <person name="Finy P."/>
            <person name="Geml J."/>
            <person name="Haridas S."/>
            <person name="Hughes K."/>
            <person name="Justo A."/>
            <person name="Karasinski D."/>
            <person name="Kautmanova I."/>
            <person name="Kiss B."/>
            <person name="Kocsube S."/>
            <person name="Kotiranta H."/>
            <person name="LaButti K.M."/>
            <person name="Lechner B.E."/>
            <person name="Liimatainen K."/>
            <person name="Lipzen A."/>
            <person name="Lukacs Z."/>
            <person name="Mihaltcheva S."/>
            <person name="Morgado L.N."/>
            <person name="Niskanen T."/>
            <person name="Noordeloos M.E."/>
            <person name="Ohm R.A."/>
            <person name="Ortiz-Santana B."/>
            <person name="Ovrebo C."/>
            <person name="Racz N."/>
            <person name="Riley R."/>
            <person name="Savchenko A."/>
            <person name="Shiryaev A."/>
            <person name="Soop K."/>
            <person name="Spirin V."/>
            <person name="Szebenyi C."/>
            <person name="Tomsovsky M."/>
            <person name="Tulloss R.E."/>
            <person name="Uehling J."/>
            <person name="Grigoriev I.V."/>
            <person name="Vagvolgyi C."/>
            <person name="Papp T."/>
            <person name="Martin F.M."/>
            <person name="Miettinen O."/>
            <person name="Hibbett D.S."/>
            <person name="Nagy L.G."/>
        </authorList>
    </citation>
    <scope>NUCLEOTIDE SEQUENCE [LARGE SCALE GENOMIC DNA]</scope>
    <source>
        <strain evidence="2 3">CBS 166.37</strain>
    </source>
</reference>
<keyword evidence="1" id="KW-1133">Transmembrane helix</keyword>
<keyword evidence="3" id="KW-1185">Reference proteome</keyword>
<name>A0A5C3LQR1_9AGAR</name>
<gene>
    <name evidence="2" type="ORF">BDQ12DRAFT_611822</name>
</gene>
<evidence type="ECO:0000256" key="1">
    <source>
        <dbReference type="SAM" id="Phobius"/>
    </source>
</evidence>
<dbReference type="Proteomes" id="UP000308652">
    <property type="component" value="Unassembled WGS sequence"/>
</dbReference>
<feature type="transmembrane region" description="Helical" evidence="1">
    <location>
        <begin position="143"/>
        <end position="165"/>
    </location>
</feature>
<dbReference type="OrthoDB" id="3351617at2759"/>
<proteinExistence type="predicted"/>
<keyword evidence="1" id="KW-0472">Membrane</keyword>
<protein>
    <submittedName>
        <fullName evidence="2">Uncharacterized protein</fullName>
    </submittedName>
</protein>
<feature type="transmembrane region" description="Helical" evidence="1">
    <location>
        <begin position="69"/>
        <end position="92"/>
    </location>
</feature>
<accession>A0A5C3LQR1</accession>
<sequence>MFFHSMSLFLHSNAMLRGRRLPYVILGAVSLALTSIVVLTNAVFMEFMWIDHRDFPGGPLGFLAANSAIWWQTLSTTANILVNFLGDGLMLYRCYIIWQGRWSIIAFPILLYLGSISMAIALLVQSALPGSDFFKGKTVNFGIPWAALSVSLNVIVTSLIIYRLLKVRRDLREAFSKAALRMYTGISAILVESALPFSLLGIAFAITYGKNYDEGPAFLFAWGSFSALSPQFIIFRVTGGKSWTEDIVTQSSVRSGININPSATMFSSESIELSQKIRSKDMTFLEPESTLTEASIP</sequence>
<evidence type="ECO:0000313" key="2">
    <source>
        <dbReference type="EMBL" id="TFK35404.1"/>
    </source>
</evidence>
<feature type="transmembrane region" description="Helical" evidence="1">
    <location>
        <begin position="215"/>
        <end position="235"/>
    </location>
</feature>
<feature type="transmembrane region" description="Helical" evidence="1">
    <location>
        <begin position="186"/>
        <end position="209"/>
    </location>
</feature>
<dbReference type="EMBL" id="ML213621">
    <property type="protein sequence ID" value="TFK35404.1"/>
    <property type="molecule type" value="Genomic_DNA"/>
</dbReference>